<name>A0A4U0F3S7_9FLAO</name>
<dbReference type="AlphaFoldDB" id="A0A4U0F3S7"/>
<protein>
    <recommendedName>
        <fullName evidence="4">Prepilin type IV endopeptidase peptidase domain-containing protein</fullName>
    </recommendedName>
</protein>
<evidence type="ECO:0000313" key="3">
    <source>
        <dbReference type="Proteomes" id="UP000307657"/>
    </source>
</evidence>
<evidence type="ECO:0008006" key="4">
    <source>
        <dbReference type="Google" id="ProtNLM"/>
    </source>
</evidence>
<dbReference type="Proteomes" id="UP000307657">
    <property type="component" value="Unassembled WGS sequence"/>
</dbReference>
<feature type="transmembrane region" description="Helical" evidence="1">
    <location>
        <begin position="50"/>
        <end position="73"/>
    </location>
</feature>
<gene>
    <name evidence="2" type="ORF">E5167_05520</name>
</gene>
<keyword evidence="1" id="KW-0472">Membrane</keyword>
<proteinExistence type="predicted"/>
<sequence length="158" mass="17823">MLLLAKIILIGSLGGICYQDVKDRKVYWFLFPITALSAGLLFWNKTITELFFLATIINLMFVSSLLLIVLLYARLKLKTSIKSVFGMGDLLLFIGLSFTFSSISFIVIFSCSLIFSLLIHLFLKKDNILVPLAGYMSLFFGLTYIAYWSGVINSIYSL</sequence>
<feature type="transmembrane region" description="Helical" evidence="1">
    <location>
        <begin position="135"/>
        <end position="156"/>
    </location>
</feature>
<feature type="transmembrane region" description="Helical" evidence="1">
    <location>
        <begin position="27"/>
        <end position="43"/>
    </location>
</feature>
<evidence type="ECO:0000256" key="1">
    <source>
        <dbReference type="SAM" id="Phobius"/>
    </source>
</evidence>
<evidence type="ECO:0000313" key="2">
    <source>
        <dbReference type="EMBL" id="TJY37402.1"/>
    </source>
</evidence>
<keyword evidence="3" id="KW-1185">Reference proteome</keyword>
<accession>A0A4U0F3S7</accession>
<dbReference type="EMBL" id="SUPL01000002">
    <property type="protein sequence ID" value="TJY37402.1"/>
    <property type="molecule type" value="Genomic_DNA"/>
</dbReference>
<comment type="caution">
    <text evidence="2">The sequence shown here is derived from an EMBL/GenBank/DDBJ whole genome shotgun (WGS) entry which is preliminary data.</text>
</comment>
<reference evidence="2 3" key="1">
    <citation type="submission" date="2019-04" db="EMBL/GenBank/DDBJ databases">
        <title>Lacinutrix sp. nov., isolated from marine water.</title>
        <authorList>
            <person name="Kim W."/>
        </authorList>
    </citation>
    <scope>NUCLEOTIDE SEQUENCE [LARGE SCALE GENOMIC DNA]</scope>
    <source>
        <strain evidence="2 3">CAU 1491</strain>
    </source>
</reference>
<dbReference type="OrthoDB" id="798769at2"/>
<feature type="transmembrane region" description="Helical" evidence="1">
    <location>
        <begin position="93"/>
        <end position="123"/>
    </location>
</feature>
<keyword evidence="1" id="KW-0812">Transmembrane</keyword>
<keyword evidence="1" id="KW-1133">Transmembrane helix</keyword>
<organism evidence="2 3">
    <name type="scientific">Pontimicrobium aquaticum</name>
    <dbReference type="NCBI Taxonomy" id="2565367"/>
    <lineage>
        <taxon>Bacteria</taxon>
        <taxon>Pseudomonadati</taxon>
        <taxon>Bacteroidota</taxon>
        <taxon>Flavobacteriia</taxon>
        <taxon>Flavobacteriales</taxon>
        <taxon>Flavobacteriaceae</taxon>
        <taxon>Pontimicrobium</taxon>
    </lineage>
</organism>